<feature type="transmembrane region" description="Helical" evidence="2">
    <location>
        <begin position="392"/>
        <end position="412"/>
    </location>
</feature>
<name>A0A8J2Z967_9PROT</name>
<evidence type="ECO:0000259" key="3">
    <source>
        <dbReference type="Pfam" id="PF19830"/>
    </source>
</evidence>
<evidence type="ECO:0000256" key="1">
    <source>
        <dbReference type="SAM" id="MobiDB-lite"/>
    </source>
</evidence>
<feature type="transmembrane region" description="Helical" evidence="2">
    <location>
        <begin position="313"/>
        <end position="330"/>
    </location>
</feature>
<gene>
    <name evidence="5" type="ORF">GCM10010964_11510</name>
</gene>
<comment type="caution">
    <text evidence="5">The sequence shown here is derived from an EMBL/GenBank/DDBJ whole genome shotgun (WGS) entry which is preliminary data.</text>
</comment>
<dbReference type="EMBL" id="BMKS01000003">
    <property type="protein sequence ID" value="GGG25188.1"/>
    <property type="molecule type" value="Genomic_DNA"/>
</dbReference>
<evidence type="ECO:0000256" key="2">
    <source>
        <dbReference type="SAM" id="Phobius"/>
    </source>
</evidence>
<reference evidence="5 6" key="1">
    <citation type="journal article" date="2014" name="Int. J. Syst. Evol. Microbiol.">
        <title>Complete genome sequence of Corynebacterium casei LMG S-19264T (=DSM 44701T), isolated from a smear-ripened cheese.</title>
        <authorList>
            <consortium name="US DOE Joint Genome Institute (JGI-PGF)"/>
            <person name="Walter F."/>
            <person name="Albersmeier A."/>
            <person name="Kalinowski J."/>
            <person name="Ruckert C."/>
        </authorList>
    </citation>
    <scope>NUCLEOTIDE SEQUENCE [LARGE SCALE GENOMIC DNA]</scope>
    <source>
        <strain evidence="5 6">CGMCC 1.16330</strain>
    </source>
</reference>
<sequence>MPRAAPAPRAGASARAGESSGAARWLGWGGAALLGALPVLLVFGPGVIDPRSVGWMLAGPLGPDPVQYLLGWTYFVRSPWALPPGLNPDYGLELGSSIFYADAIPLLALPFKALRGLVAVPQYWGLWLLGCGVAQALLAWRLIGLVAAEPLARLAGAGLFVLQPMLLNRMGGHLALAGQWVLLAALWLALRPEGRGLRQGGAWGLLVLATSLVHGYLLAMVLALWSADWLRRALPGREGRAGAAGLAAEGVAVPGAGALGLWAGGFFVLRRGFDAPGYGALGLDLLALFDAAEWGALLPALPGLNHAEAGGSYLGLGALLLILAAALAWARRRGPVLRPVLRRHWPLAAVLLGLLGFAITHRVAVGGVVLTLFEPPGWALALAGALRASERFVWPLAYALLLGAVGLVAQAWGGRRAGLLLAALLAVQAADLAPAMARLRSLVADAPRVPRERLPDPFWEQAGHAYRRVRAVPAANQGPHWESVARFAARHGMPTDAVYLARIDAEAVRALRESVTARIAAGDFEPATLYVLRDAPTLRLAAAAHDPSRDLLAEIDGIAVLAPGWLLQRPAPAGARPLGRSQAATEGRPDVTQGRPGG</sequence>
<keyword evidence="6" id="KW-1185">Reference proteome</keyword>
<dbReference type="InterPro" id="IPR058671">
    <property type="entry name" value="DUF6311_C"/>
</dbReference>
<accession>A0A8J2Z967</accession>
<keyword evidence="2" id="KW-0472">Membrane</keyword>
<dbReference type="AlphaFoldDB" id="A0A8J2Z967"/>
<feature type="region of interest" description="Disordered" evidence="1">
    <location>
        <begin position="572"/>
        <end position="598"/>
    </location>
</feature>
<feature type="domain" description="DUF6311" evidence="4">
    <location>
        <begin position="458"/>
        <end position="563"/>
    </location>
</feature>
<evidence type="ECO:0000313" key="6">
    <source>
        <dbReference type="Proteomes" id="UP000597507"/>
    </source>
</evidence>
<dbReference type="Pfam" id="PF19830">
    <property type="entry name" value="DUF6311"/>
    <property type="match status" value="1"/>
</dbReference>
<protein>
    <submittedName>
        <fullName evidence="5">Uncharacterized protein</fullName>
    </submittedName>
</protein>
<feature type="transmembrane region" description="Helical" evidence="2">
    <location>
        <begin position="25"/>
        <end position="48"/>
    </location>
</feature>
<keyword evidence="2" id="KW-1133">Transmembrane helix</keyword>
<keyword evidence="2" id="KW-0812">Transmembrane</keyword>
<dbReference type="RefSeq" id="WP_188899063.1">
    <property type="nucleotide sequence ID" value="NZ_BMKS01000003.1"/>
</dbReference>
<proteinExistence type="predicted"/>
<dbReference type="InterPro" id="IPR046278">
    <property type="entry name" value="DUF6311"/>
</dbReference>
<feature type="transmembrane region" description="Helical" evidence="2">
    <location>
        <begin position="202"/>
        <end position="226"/>
    </location>
</feature>
<feature type="transmembrane region" description="Helical" evidence="2">
    <location>
        <begin position="246"/>
        <end position="269"/>
    </location>
</feature>
<evidence type="ECO:0000259" key="4">
    <source>
        <dbReference type="Pfam" id="PF25853"/>
    </source>
</evidence>
<feature type="transmembrane region" description="Helical" evidence="2">
    <location>
        <begin position="350"/>
        <end position="372"/>
    </location>
</feature>
<organism evidence="5 6">
    <name type="scientific">Caldovatus sediminis</name>
    <dbReference type="NCBI Taxonomy" id="2041189"/>
    <lineage>
        <taxon>Bacteria</taxon>
        <taxon>Pseudomonadati</taxon>
        <taxon>Pseudomonadota</taxon>
        <taxon>Alphaproteobacteria</taxon>
        <taxon>Acetobacterales</taxon>
        <taxon>Roseomonadaceae</taxon>
        <taxon>Caldovatus</taxon>
    </lineage>
</organism>
<evidence type="ECO:0000313" key="5">
    <source>
        <dbReference type="EMBL" id="GGG25188.1"/>
    </source>
</evidence>
<dbReference type="Pfam" id="PF25853">
    <property type="entry name" value="DUF6311_C"/>
    <property type="match status" value="1"/>
</dbReference>
<dbReference type="Proteomes" id="UP000597507">
    <property type="component" value="Unassembled WGS sequence"/>
</dbReference>
<feature type="transmembrane region" description="Helical" evidence="2">
    <location>
        <begin position="170"/>
        <end position="190"/>
    </location>
</feature>
<feature type="transmembrane region" description="Helical" evidence="2">
    <location>
        <begin position="123"/>
        <end position="143"/>
    </location>
</feature>
<feature type="domain" description="DUF6311" evidence="3">
    <location>
        <begin position="32"/>
        <end position="432"/>
    </location>
</feature>